<name>A0ABQ7FHX9_9ACTN</name>
<reference evidence="2 3" key="1">
    <citation type="submission" date="2019-10" db="EMBL/GenBank/DDBJ databases">
        <title>Streptomyces tenebrisbrunneis sp.nov., an endogenous actinomycete isolated from of Lycium ruthenicum.</title>
        <authorList>
            <person name="Ma L."/>
        </authorList>
    </citation>
    <scope>NUCLEOTIDE SEQUENCE [LARGE SCALE GENOMIC DNA]</scope>
    <source>
        <strain evidence="2 3">TRM 66187</strain>
    </source>
</reference>
<evidence type="ECO:0000313" key="3">
    <source>
        <dbReference type="Proteomes" id="UP000621266"/>
    </source>
</evidence>
<evidence type="ECO:0008006" key="4">
    <source>
        <dbReference type="Google" id="ProtNLM"/>
    </source>
</evidence>
<proteinExistence type="predicted"/>
<feature type="chain" id="PRO_5045561684" description="Peptidase inhibitor family I36" evidence="1">
    <location>
        <begin position="35"/>
        <end position="130"/>
    </location>
</feature>
<gene>
    <name evidence="2" type="ORF">GCU69_15315</name>
</gene>
<evidence type="ECO:0000256" key="1">
    <source>
        <dbReference type="SAM" id="SignalP"/>
    </source>
</evidence>
<dbReference type="Proteomes" id="UP000621266">
    <property type="component" value="Unassembled WGS sequence"/>
</dbReference>
<keyword evidence="1" id="KW-0732">Signal</keyword>
<keyword evidence="3" id="KW-1185">Reference proteome</keyword>
<dbReference type="Pfam" id="PF03995">
    <property type="entry name" value="Inhibitor_I36"/>
    <property type="match status" value="1"/>
</dbReference>
<sequence>MRSNSATRKLSLRTLSFLSLAGLALAAGATPAVADTASAEADACPFTDTLCLFEGTDYTGERFNVRSMVPGQAVCVDLVSHNYAGRAHSGINTNSRTAVLYSGQDCTGTGYPISGSVPSFNFAAQSVRVY</sequence>
<dbReference type="RefSeq" id="WP_098755296.1">
    <property type="nucleotide sequence ID" value="NZ_WHPN01000283.1"/>
</dbReference>
<organism evidence="2 3">
    <name type="scientific">Streptomyces lycii</name>
    <dbReference type="NCBI Taxonomy" id="2654337"/>
    <lineage>
        <taxon>Bacteria</taxon>
        <taxon>Bacillati</taxon>
        <taxon>Actinomycetota</taxon>
        <taxon>Actinomycetes</taxon>
        <taxon>Kitasatosporales</taxon>
        <taxon>Streptomycetaceae</taxon>
        <taxon>Streptomyces</taxon>
    </lineage>
</organism>
<accession>A0ABQ7FHX9</accession>
<comment type="caution">
    <text evidence="2">The sequence shown here is derived from an EMBL/GenBank/DDBJ whole genome shotgun (WGS) entry which is preliminary data.</text>
</comment>
<evidence type="ECO:0000313" key="2">
    <source>
        <dbReference type="EMBL" id="KAF4408212.1"/>
    </source>
</evidence>
<protein>
    <recommendedName>
        <fullName evidence="4">Peptidase inhibitor family I36</fullName>
    </recommendedName>
</protein>
<dbReference type="EMBL" id="WHPN01000283">
    <property type="protein sequence ID" value="KAF4408212.1"/>
    <property type="molecule type" value="Genomic_DNA"/>
</dbReference>
<feature type="signal peptide" evidence="1">
    <location>
        <begin position="1"/>
        <end position="34"/>
    </location>
</feature>